<dbReference type="OrthoDB" id="9155696at2"/>
<dbReference type="AlphaFoldDB" id="A0A411WND7"/>
<dbReference type="Proteomes" id="UP000293154">
    <property type="component" value="Chromosome"/>
</dbReference>
<name>A0A411WND7_9GAMM</name>
<gene>
    <name evidence="1" type="ORF">EKN56_15835</name>
</gene>
<dbReference type="EMBL" id="CP034752">
    <property type="protein sequence ID" value="QBH97743.1"/>
    <property type="molecule type" value="Genomic_DNA"/>
</dbReference>
<protein>
    <submittedName>
        <fullName evidence="1">Uncharacterized protein</fullName>
    </submittedName>
</protein>
<reference evidence="1 2" key="1">
    <citation type="submission" date="2019-03" db="EMBL/GenBank/DDBJ databases">
        <title>Pragia sp. nov. isolated from the gut tract of Carduelis flavirostris.</title>
        <authorList>
            <person name="Ge Y."/>
        </authorList>
    </citation>
    <scope>NUCLEOTIDE SEQUENCE [LARGE SCALE GENOMIC DNA]</scope>
    <source>
        <strain evidence="1 2">CF-458</strain>
    </source>
</reference>
<evidence type="ECO:0000313" key="1">
    <source>
        <dbReference type="EMBL" id="QBH97743.1"/>
    </source>
</evidence>
<proteinExistence type="predicted"/>
<keyword evidence="2" id="KW-1185">Reference proteome</keyword>
<organism evidence="1 2">
    <name type="scientific">Limnobaculum zhutongyuii</name>
    <dbReference type="NCBI Taxonomy" id="2498113"/>
    <lineage>
        <taxon>Bacteria</taxon>
        <taxon>Pseudomonadati</taxon>
        <taxon>Pseudomonadota</taxon>
        <taxon>Gammaproteobacteria</taxon>
        <taxon>Enterobacterales</taxon>
        <taxon>Budviciaceae</taxon>
        <taxon>Limnobaculum</taxon>
    </lineage>
</organism>
<dbReference type="RefSeq" id="WP_130592674.1">
    <property type="nucleotide sequence ID" value="NZ_CP034752.1"/>
</dbReference>
<dbReference type="KEGG" id="prag:EKN56_15835"/>
<evidence type="ECO:0000313" key="2">
    <source>
        <dbReference type="Proteomes" id="UP000293154"/>
    </source>
</evidence>
<accession>A0A411WND7</accession>
<sequence length="108" mass="12441">MKELKVQIVSAGNTAAPCFYAIESKGYKVKISSCLRQVPYKRISYQYDAYKKDEFFSASSPEELLGLIHMWEIRGDSWRVSKSEAHKYGEYVDNSPLYDEDGNLLKDD</sequence>